<feature type="region of interest" description="Disordered" evidence="12">
    <location>
        <begin position="896"/>
        <end position="921"/>
    </location>
</feature>
<dbReference type="SMART" id="SM00369">
    <property type="entry name" value="LRR_TYP"/>
    <property type="match status" value="12"/>
</dbReference>
<keyword evidence="5 13" id="KW-0812">Transmembrane</keyword>
<dbReference type="FunFam" id="3.80.10.10:FF:000129">
    <property type="entry name" value="Leucine-rich repeat receptor-like kinase"/>
    <property type="match status" value="1"/>
</dbReference>
<evidence type="ECO:0000256" key="9">
    <source>
        <dbReference type="ARBA" id="ARBA00023136"/>
    </source>
</evidence>
<keyword evidence="10" id="KW-0675">Receptor</keyword>
<evidence type="ECO:0000259" key="15">
    <source>
        <dbReference type="Pfam" id="PF08263"/>
    </source>
</evidence>
<evidence type="ECO:0000256" key="13">
    <source>
        <dbReference type="SAM" id="Phobius"/>
    </source>
</evidence>
<dbReference type="EMBL" id="JARBHA010000014">
    <property type="protein sequence ID" value="KAJ9683263.1"/>
    <property type="molecule type" value="Genomic_DNA"/>
</dbReference>
<evidence type="ECO:0000256" key="4">
    <source>
        <dbReference type="ARBA" id="ARBA00022614"/>
    </source>
</evidence>
<dbReference type="FunFam" id="3.80.10.10:FF:000213">
    <property type="entry name" value="Tyrosine-sulfated glycopeptide receptor 1"/>
    <property type="match status" value="1"/>
</dbReference>
<dbReference type="Pfam" id="PF08263">
    <property type="entry name" value="LRRNT_2"/>
    <property type="match status" value="1"/>
</dbReference>
<reference evidence="17 18" key="1">
    <citation type="journal article" date="2023" name="BMC Biotechnol.">
        <title>Vitis rotundifolia cv Carlos genome sequencing.</title>
        <authorList>
            <person name="Huff M."/>
            <person name="Hulse-Kemp A."/>
            <person name="Scheffler B."/>
            <person name="Youngblood R."/>
            <person name="Simpson S."/>
            <person name="Babiker E."/>
            <person name="Staton M."/>
        </authorList>
    </citation>
    <scope>NUCLEOTIDE SEQUENCE [LARGE SCALE GENOMIC DNA]</scope>
    <source>
        <tissue evidence="17">Leaf</tissue>
    </source>
</reference>
<evidence type="ECO:0000256" key="10">
    <source>
        <dbReference type="ARBA" id="ARBA00023170"/>
    </source>
</evidence>
<sequence length="994" mass="109891">MATTNASLQLLFLVIMSSGFLFHETLKPGCCHGDHHKAASFETERVALLKFKQGLTDPSHRLSSWVGEDCCKWRGVVCNNRSGHVIKLNLLSLDDDGTHGKLGGEISHSLLDLKYLNHLDLSMNNFEGTRIPKFIGSLEKLRYLNLSGASFSGPIPPQLGNLSRLVYLDLKEYFAFNTYPDESSQNDLQWISGLSSLRHLNLEGVNLSRASAYWLHAVSKLPSLSELHLPSCGLSVLPRSLPSSNLTSLSMLVLANNGFNSTIPHWLFQLRNLVYLDLSFNNLRGSILDAFANRTSLESLRKMGNLCNLKTLILSENDLNGEITEMIDVLSGCNKCSLENLYLGLNELGGFLPYSLGNLDNLQSLLLWGNSFVGSIPNSIGNLSNLEELYLYNNQMSGTIPETLGQLNDLVVLDISENPWEGVLTEANLSNLTNLKELSIAKFSLLPDLTLVLNISSEWIPPFKLQYLKLRSCQVGPKFPVWLRNQNELNTLILRNAQISDTIPEWFWKLDLELDQLDLGYNQLSGRTPNSLKFTLQSSVCLMWNHFNGSLPLWSSNVSSLLLSNNSFSGPIPRDIGERMPMLTELHLSHNSLSGTLPESIGELIGLVTLEISNNSLTGEIPALWNGVPNWVAHVDLSNNNLSGELPTSLGSLSYLVFLMLSNNHLSGELPSALQNCTNIRTLDLGGNRFSGNIPAWIGQTMPDLQILRLRSNLFNGSIPLQLCTLSSLHILDLAQNNLSGSIPSCVGNLSAMASEIETFRYEDELTVLTKGREDSYRNILYLVNSIDLSNNGLSGDVPGGLTNLSRLGTLNLSMNHLTGKIPDNIGDLQLLETLDLSRNQLSGPIPPGMASLTLLNHLNLSYNNLSGRIPSGNQLQTLDDPSIYRDNPALCGRPITAKCPGDDNGTPNPPNGDDEDDDEDGAEAEMKWFYMSMGTGFVVGFWGVCGTLVIKESWRHAYFRLVYDIKEWLLLVIQLNVARLQRKLNLGRSQHHT</sequence>
<dbReference type="PANTHER" id="PTHR48063">
    <property type="entry name" value="LRR RECEPTOR-LIKE KINASE"/>
    <property type="match status" value="1"/>
</dbReference>
<evidence type="ECO:0000256" key="1">
    <source>
        <dbReference type="ARBA" id="ARBA00004251"/>
    </source>
</evidence>
<evidence type="ECO:0000256" key="5">
    <source>
        <dbReference type="ARBA" id="ARBA00022692"/>
    </source>
</evidence>
<feature type="domain" description="Disease resistance R13L4/SHOC-2-like LRR" evidence="16">
    <location>
        <begin position="288"/>
        <end position="492"/>
    </location>
</feature>
<dbReference type="SUPFAM" id="SSF52058">
    <property type="entry name" value="L domain-like"/>
    <property type="match status" value="3"/>
</dbReference>
<evidence type="ECO:0000313" key="18">
    <source>
        <dbReference type="Proteomes" id="UP001168098"/>
    </source>
</evidence>
<dbReference type="PANTHER" id="PTHR48063:SF16">
    <property type="entry name" value="LRR RECEPTOR-LIKE SERINE_THREONINE-PROTEIN KINASE GSO1"/>
    <property type="match status" value="1"/>
</dbReference>
<dbReference type="FunFam" id="3.80.10.10:FF:000383">
    <property type="entry name" value="Leucine-rich repeat receptor protein kinase EMS1"/>
    <property type="match status" value="1"/>
</dbReference>
<dbReference type="Pfam" id="PF13855">
    <property type="entry name" value="LRR_8"/>
    <property type="match status" value="2"/>
</dbReference>
<evidence type="ECO:0000256" key="14">
    <source>
        <dbReference type="SAM" id="SignalP"/>
    </source>
</evidence>
<feature type="domain" description="Leucine-rich repeat-containing N-terminal plant-type" evidence="15">
    <location>
        <begin position="43"/>
        <end position="79"/>
    </location>
</feature>
<keyword evidence="11" id="KW-0325">Glycoprotein</keyword>
<gene>
    <name evidence="17" type="ORF">PVL29_019023</name>
</gene>
<evidence type="ECO:0000256" key="11">
    <source>
        <dbReference type="ARBA" id="ARBA00023180"/>
    </source>
</evidence>
<keyword evidence="6 14" id="KW-0732">Signal</keyword>
<comment type="subcellular location">
    <subcellularLocation>
        <location evidence="1">Cell membrane</location>
        <topology evidence="1">Single-pass type I membrane protein</topology>
    </subcellularLocation>
</comment>
<evidence type="ECO:0000256" key="2">
    <source>
        <dbReference type="ARBA" id="ARBA00009592"/>
    </source>
</evidence>
<keyword evidence="7" id="KW-0677">Repeat</keyword>
<evidence type="ECO:0000259" key="16">
    <source>
        <dbReference type="Pfam" id="PF23598"/>
    </source>
</evidence>
<evidence type="ECO:0000256" key="6">
    <source>
        <dbReference type="ARBA" id="ARBA00022729"/>
    </source>
</evidence>
<dbReference type="Proteomes" id="UP001168098">
    <property type="component" value="Unassembled WGS sequence"/>
</dbReference>
<dbReference type="InterPro" id="IPR013210">
    <property type="entry name" value="LRR_N_plant-typ"/>
</dbReference>
<accession>A0AA38Z760</accession>
<dbReference type="AlphaFoldDB" id="A0AA38Z760"/>
<dbReference type="Gene3D" id="3.80.10.10">
    <property type="entry name" value="Ribonuclease Inhibitor"/>
    <property type="match status" value="4"/>
</dbReference>
<dbReference type="Pfam" id="PF23598">
    <property type="entry name" value="LRR_14"/>
    <property type="match status" value="1"/>
</dbReference>
<protein>
    <submittedName>
        <fullName evidence="17">Uncharacterized protein</fullName>
    </submittedName>
</protein>
<evidence type="ECO:0000313" key="17">
    <source>
        <dbReference type="EMBL" id="KAJ9683263.1"/>
    </source>
</evidence>
<evidence type="ECO:0000256" key="3">
    <source>
        <dbReference type="ARBA" id="ARBA00022475"/>
    </source>
</evidence>
<proteinExistence type="inferred from homology"/>
<dbReference type="InterPro" id="IPR003591">
    <property type="entry name" value="Leu-rich_rpt_typical-subtyp"/>
</dbReference>
<evidence type="ECO:0000256" key="7">
    <source>
        <dbReference type="ARBA" id="ARBA00022737"/>
    </source>
</evidence>
<dbReference type="InterPro" id="IPR046956">
    <property type="entry name" value="RLP23-like"/>
</dbReference>
<dbReference type="FunFam" id="3.80.10.10:FF:000041">
    <property type="entry name" value="LRR receptor-like serine/threonine-protein kinase ERECTA"/>
    <property type="match status" value="1"/>
</dbReference>
<comment type="similarity">
    <text evidence="2">Belongs to the RLP family.</text>
</comment>
<feature type="chain" id="PRO_5041333732" evidence="14">
    <location>
        <begin position="20"/>
        <end position="994"/>
    </location>
</feature>
<evidence type="ECO:0000256" key="8">
    <source>
        <dbReference type="ARBA" id="ARBA00022989"/>
    </source>
</evidence>
<name>A0AA38Z760_VITRO</name>
<dbReference type="InterPro" id="IPR001611">
    <property type="entry name" value="Leu-rich_rpt"/>
</dbReference>
<dbReference type="InterPro" id="IPR055414">
    <property type="entry name" value="LRR_R13L4/SHOC2-like"/>
</dbReference>
<keyword evidence="8 13" id="KW-1133">Transmembrane helix</keyword>
<dbReference type="Pfam" id="PF00560">
    <property type="entry name" value="LRR_1"/>
    <property type="match status" value="8"/>
</dbReference>
<keyword evidence="4" id="KW-0433">Leucine-rich repeat</keyword>
<keyword evidence="3" id="KW-1003">Cell membrane</keyword>
<feature type="transmembrane region" description="Helical" evidence="13">
    <location>
        <begin position="929"/>
        <end position="951"/>
    </location>
</feature>
<keyword evidence="18" id="KW-1185">Reference proteome</keyword>
<organism evidence="17 18">
    <name type="scientific">Vitis rotundifolia</name>
    <name type="common">Muscadine grape</name>
    <dbReference type="NCBI Taxonomy" id="103349"/>
    <lineage>
        <taxon>Eukaryota</taxon>
        <taxon>Viridiplantae</taxon>
        <taxon>Streptophyta</taxon>
        <taxon>Embryophyta</taxon>
        <taxon>Tracheophyta</taxon>
        <taxon>Spermatophyta</taxon>
        <taxon>Magnoliopsida</taxon>
        <taxon>eudicotyledons</taxon>
        <taxon>Gunneridae</taxon>
        <taxon>Pentapetalae</taxon>
        <taxon>rosids</taxon>
        <taxon>Vitales</taxon>
        <taxon>Vitaceae</taxon>
        <taxon>Viteae</taxon>
        <taxon>Vitis</taxon>
    </lineage>
</organism>
<comment type="caution">
    <text evidence="17">The sequence shown here is derived from an EMBL/GenBank/DDBJ whole genome shotgun (WGS) entry which is preliminary data.</text>
</comment>
<evidence type="ECO:0000256" key="12">
    <source>
        <dbReference type="SAM" id="MobiDB-lite"/>
    </source>
</evidence>
<feature type="signal peptide" evidence="14">
    <location>
        <begin position="1"/>
        <end position="19"/>
    </location>
</feature>
<dbReference type="InterPro" id="IPR032675">
    <property type="entry name" value="LRR_dom_sf"/>
</dbReference>
<keyword evidence="9 13" id="KW-0472">Membrane</keyword>
<dbReference type="GO" id="GO:0005886">
    <property type="term" value="C:plasma membrane"/>
    <property type="evidence" value="ECO:0007669"/>
    <property type="project" value="UniProtKB-SubCell"/>
</dbReference>
<dbReference type="PRINTS" id="PR00019">
    <property type="entry name" value="LEURICHRPT"/>
</dbReference>